<evidence type="ECO:0000259" key="2">
    <source>
        <dbReference type="PROSITE" id="PS50003"/>
    </source>
</evidence>
<accession>A0A4V3XIP5</accession>
<evidence type="ECO:0000313" key="3">
    <source>
        <dbReference type="EMBL" id="THH30013.1"/>
    </source>
</evidence>
<dbReference type="AlphaFoldDB" id="A0A4V3XIP5"/>
<feature type="region of interest" description="Disordered" evidence="1">
    <location>
        <begin position="208"/>
        <end position="233"/>
    </location>
</feature>
<dbReference type="InterPro" id="IPR058155">
    <property type="entry name" value="Skg3/CAF120-like_PH"/>
</dbReference>
<keyword evidence="4" id="KW-1185">Reference proteome</keyword>
<feature type="compositionally biased region" description="Polar residues" evidence="1">
    <location>
        <begin position="209"/>
        <end position="219"/>
    </location>
</feature>
<evidence type="ECO:0000313" key="4">
    <source>
        <dbReference type="Proteomes" id="UP000308730"/>
    </source>
</evidence>
<dbReference type="Pfam" id="PF25381">
    <property type="entry name" value="PH_26"/>
    <property type="match status" value="1"/>
</dbReference>
<proteinExistence type="predicted"/>
<comment type="caution">
    <text evidence="3">The sequence shown here is derived from an EMBL/GenBank/DDBJ whole genome shotgun (WGS) entry which is preliminary data.</text>
</comment>
<dbReference type="PROSITE" id="PS50003">
    <property type="entry name" value="PH_DOMAIN"/>
    <property type="match status" value="1"/>
</dbReference>
<dbReference type="SMART" id="SM00233">
    <property type="entry name" value="PH"/>
    <property type="match status" value="1"/>
</dbReference>
<dbReference type="OrthoDB" id="5563754at2759"/>
<dbReference type="InterPro" id="IPR001849">
    <property type="entry name" value="PH_domain"/>
</dbReference>
<name>A0A4V3XIP5_9APHY</name>
<feature type="domain" description="PH" evidence="2">
    <location>
        <begin position="14"/>
        <end position="137"/>
    </location>
</feature>
<organism evidence="3 4">
    <name type="scientific">Antrodiella citrinella</name>
    <dbReference type="NCBI Taxonomy" id="2447956"/>
    <lineage>
        <taxon>Eukaryota</taxon>
        <taxon>Fungi</taxon>
        <taxon>Dikarya</taxon>
        <taxon>Basidiomycota</taxon>
        <taxon>Agaricomycotina</taxon>
        <taxon>Agaricomycetes</taxon>
        <taxon>Polyporales</taxon>
        <taxon>Steccherinaceae</taxon>
        <taxon>Antrodiella</taxon>
    </lineage>
</organism>
<dbReference type="Proteomes" id="UP000308730">
    <property type="component" value="Unassembled WGS sequence"/>
</dbReference>
<evidence type="ECO:0000256" key="1">
    <source>
        <dbReference type="SAM" id="MobiDB-lite"/>
    </source>
</evidence>
<protein>
    <recommendedName>
        <fullName evidence="2">PH domain-containing protein</fullName>
    </recommendedName>
</protein>
<dbReference type="EMBL" id="SGPM01000097">
    <property type="protein sequence ID" value="THH30013.1"/>
    <property type="molecule type" value="Genomic_DNA"/>
</dbReference>
<dbReference type="InterPro" id="IPR011993">
    <property type="entry name" value="PH-like_dom_sf"/>
</dbReference>
<sequence>MRSMLQLIASHDQKIYFSGPLIRRVERQPNGQKPADNKGWRDSRGQLEGTTLALWDVKEIEEAREQGRQAYPQYINIADAFVHLMGTHTTPETPEGPSKTFANVFSVNTAGANLLLFSCPSTQALESWIAALRLAAWDKSRLEEMYTAHLIKITLNDGRDIRSPLVHGRMEGCVRIRVAGQTDWKMLWMAVTACGAWDVHYDAGYSDGRPTSPNTSKNNRPSHEGSPPRMPSKPFIQIFASQRPEDRNKVLLTLKDVTQSFTKPLISSKGVQSASLKLEGVFGNEEMAGSMMNSEAWLQVLPMAEPGVDPNKVSWLLQWLVAIHDAFELYGRPRTYNWDPRDPESSLFGYPTGPNQELLCLDREIAEILDPRNHRISSVRRQLRQILWQRMNGLFACYFTW</sequence>
<gene>
    <name evidence="3" type="ORF">EUX98_g4163</name>
</gene>
<dbReference type="SUPFAM" id="SSF50729">
    <property type="entry name" value="PH domain-like"/>
    <property type="match status" value="1"/>
</dbReference>
<reference evidence="3 4" key="1">
    <citation type="submission" date="2019-02" db="EMBL/GenBank/DDBJ databases">
        <title>Genome sequencing of the rare red list fungi Antrodiella citrinella (Flaviporus citrinellus).</title>
        <authorList>
            <person name="Buettner E."/>
            <person name="Kellner H."/>
        </authorList>
    </citation>
    <scope>NUCLEOTIDE SEQUENCE [LARGE SCALE GENOMIC DNA]</scope>
    <source>
        <strain evidence="3 4">DSM 108506</strain>
    </source>
</reference>
<dbReference type="Gene3D" id="2.30.29.30">
    <property type="entry name" value="Pleckstrin-homology domain (PH domain)/Phosphotyrosine-binding domain (PTB)"/>
    <property type="match status" value="1"/>
</dbReference>